<dbReference type="PROSITE" id="PS51257">
    <property type="entry name" value="PROKAR_LIPOPROTEIN"/>
    <property type="match status" value="1"/>
</dbReference>
<evidence type="ECO:0000313" key="11">
    <source>
        <dbReference type="Proteomes" id="UP000595038"/>
    </source>
</evidence>
<dbReference type="EMBL" id="CP065647">
    <property type="protein sequence ID" value="QPR71248.1"/>
    <property type="molecule type" value="Genomic_DNA"/>
</dbReference>
<dbReference type="NCBIfam" id="TIGR02887">
    <property type="entry name" value="spore_ger_x_C"/>
    <property type="match status" value="1"/>
</dbReference>
<dbReference type="RefSeq" id="WP_016885395.1">
    <property type="nucleotide sequence ID" value="NZ_BEXU01000031.1"/>
</dbReference>
<dbReference type="Pfam" id="PF25198">
    <property type="entry name" value="Spore_GerAC_N"/>
    <property type="match status" value="1"/>
</dbReference>
<dbReference type="InterPro" id="IPR046953">
    <property type="entry name" value="Spore_GerAC-like_C"/>
</dbReference>
<reference evidence="10 11" key="1">
    <citation type="submission" date="2020-12" db="EMBL/GenBank/DDBJ databases">
        <title>FDA dAtabase for Regulatory Grade micrObial Sequences (FDA-ARGOS): Supporting development and validation of Infectious Disease Dx tests.</title>
        <authorList>
            <person name="Nelson B."/>
            <person name="Plummer A."/>
            <person name="Tallon L."/>
            <person name="Sadzewicz L."/>
            <person name="Zhao X."/>
            <person name="Boylan J."/>
            <person name="Ott S."/>
            <person name="Bowen H."/>
            <person name="Vavikolanu K."/>
            <person name="Mehta A."/>
            <person name="Aluvathingal J."/>
            <person name="Nadendla S."/>
            <person name="Myers T."/>
            <person name="Yan Y."/>
            <person name="Sichtig H."/>
        </authorList>
    </citation>
    <scope>NUCLEOTIDE SEQUENCE [LARGE SCALE GENOMIC DNA]</scope>
    <source>
        <strain evidence="10 11">FDAARGOS_923</strain>
    </source>
</reference>
<proteinExistence type="inferred from homology"/>
<dbReference type="InterPro" id="IPR008844">
    <property type="entry name" value="Spore_GerAC-like"/>
</dbReference>
<comment type="similarity">
    <text evidence="2">Belongs to the GerABKC lipoprotein family.</text>
</comment>
<dbReference type="InterPro" id="IPR038501">
    <property type="entry name" value="Spore_GerAC_C_sf"/>
</dbReference>
<evidence type="ECO:0000256" key="3">
    <source>
        <dbReference type="ARBA" id="ARBA00022544"/>
    </source>
</evidence>
<dbReference type="Pfam" id="PF05504">
    <property type="entry name" value="Spore_GerAC"/>
    <property type="match status" value="1"/>
</dbReference>
<organism evidence="10 11">
    <name type="scientific">Bacillus licheniformis</name>
    <dbReference type="NCBI Taxonomy" id="1402"/>
    <lineage>
        <taxon>Bacteria</taxon>
        <taxon>Bacillati</taxon>
        <taxon>Bacillota</taxon>
        <taxon>Bacilli</taxon>
        <taxon>Bacillales</taxon>
        <taxon>Bacillaceae</taxon>
        <taxon>Bacillus</taxon>
    </lineage>
</organism>
<keyword evidence="5" id="KW-0472">Membrane</keyword>
<evidence type="ECO:0000313" key="10">
    <source>
        <dbReference type="EMBL" id="QPR71248.1"/>
    </source>
</evidence>
<keyword evidence="6" id="KW-0564">Palmitate</keyword>
<comment type="subcellular location">
    <subcellularLocation>
        <location evidence="1">Membrane</location>
        <topology evidence="1">Lipid-anchor</topology>
    </subcellularLocation>
</comment>
<evidence type="ECO:0000256" key="5">
    <source>
        <dbReference type="ARBA" id="ARBA00023136"/>
    </source>
</evidence>
<evidence type="ECO:0000256" key="6">
    <source>
        <dbReference type="ARBA" id="ARBA00023139"/>
    </source>
</evidence>
<evidence type="ECO:0000256" key="2">
    <source>
        <dbReference type="ARBA" id="ARBA00007886"/>
    </source>
</evidence>
<feature type="domain" description="Spore germination protein N-terminal" evidence="9">
    <location>
        <begin position="25"/>
        <end position="202"/>
    </location>
</feature>
<protein>
    <submittedName>
        <fullName evidence="10">Ger(X)C family spore germination protein</fullName>
    </submittedName>
</protein>
<gene>
    <name evidence="10" type="ORF">I6G80_15540</name>
</gene>
<evidence type="ECO:0000259" key="8">
    <source>
        <dbReference type="Pfam" id="PF05504"/>
    </source>
</evidence>
<dbReference type="PANTHER" id="PTHR35789:SF1">
    <property type="entry name" value="SPORE GERMINATION PROTEIN B3"/>
    <property type="match status" value="1"/>
</dbReference>
<evidence type="ECO:0000256" key="4">
    <source>
        <dbReference type="ARBA" id="ARBA00022729"/>
    </source>
</evidence>
<evidence type="ECO:0000256" key="1">
    <source>
        <dbReference type="ARBA" id="ARBA00004635"/>
    </source>
</evidence>
<evidence type="ECO:0000256" key="7">
    <source>
        <dbReference type="ARBA" id="ARBA00023288"/>
    </source>
</evidence>
<keyword evidence="7" id="KW-0449">Lipoprotein</keyword>
<evidence type="ECO:0000259" key="9">
    <source>
        <dbReference type="Pfam" id="PF25198"/>
    </source>
</evidence>
<keyword evidence="3" id="KW-0309">Germination</keyword>
<dbReference type="InterPro" id="IPR057336">
    <property type="entry name" value="GerAC_N"/>
</dbReference>
<keyword evidence="4" id="KW-0732">Signal</keyword>
<dbReference type="Gene3D" id="3.30.300.210">
    <property type="entry name" value="Nutrient germinant receptor protein C, domain 3"/>
    <property type="match status" value="1"/>
</dbReference>
<dbReference type="PANTHER" id="PTHR35789">
    <property type="entry name" value="SPORE GERMINATION PROTEIN B3"/>
    <property type="match status" value="1"/>
</dbReference>
<dbReference type="Proteomes" id="UP000595038">
    <property type="component" value="Chromosome"/>
</dbReference>
<feature type="domain" description="Spore germination GerAC-like C-terminal" evidence="8">
    <location>
        <begin position="229"/>
        <end position="395"/>
    </location>
</feature>
<name>A0AB37GIX1_BACLI</name>
<dbReference type="GO" id="GO:0016020">
    <property type="term" value="C:membrane"/>
    <property type="evidence" value="ECO:0007669"/>
    <property type="project" value="UniProtKB-SubCell"/>
</dbReference>
<accession>A0AB37GIX1</accession>
<dbReference type="GO" id="GO:0009847">
    <property type="term" value="P:spore germination"/>
    <property type="evidence" value="ECO:0007669"/>
    <property type="project" value="InterPro"/>
</dbReference>
<sequence>MKLSTYKICFLFPIIILFLAGCWSSHEIEELGLTFAIGFDEGRETDLEKKFNKMGGDYPKKNRVTLTYQYVNPYTAGAQIAVGSGSSQQPYINVYGTGDSLQQIGSEIALRQDRPVFSSHLKVIVIAADLLRTYSLKELLDQTLRDNEIRLSTLVLVTRGRASDTLELKDGTGKIPAFHLTRIIHNDFRAKKILPPITLAKLPGMMKAGTSYLLQNIIGADGEVKYAGAVAINGKTNKLLGFLDEKDLDGIMWIKGQGVGGTVKNYDQKTKKLTAMSVDHLKSEIKPVFKGNRLSFKVNINSEAHLAENWNTTETAIDKKYLKRKEESASQTVKQLVEQITEKMQKEYKADLAGFGDEVRIHYPFLWRKLKKNWDEVFTETPIQYDVNITIEEFGSQSRH</sequence>
<dbReference type="AlphaFoldDB" id="A0AB37GIX1"/>